<dbReference type="RefSeq" id="WP_162222447.1">
    <property type="nucleotide sequence ID" value="NZ_BLLS01000184.1"/>
</dbReference>
<comment type="caution">
    <text evidence="1">The sequence shown here is derived from an EMBL/GenBank/DDBJ whole genome shotgun (WGS) entry which is preliminary data.</text>
</comment>
<accession>A0A7J0A7E8</accession>
<protein>
    <submittedName>
        <fullName evidence="1">Uncharacterized protein</fullName>
    </submittedName>
</protein>
<sequence>MSNAVMKDVQRAIRERTVEMGSEEYAAFMQELAEWAQTQADMAEYADDIYQHYDND</sequence>
<evidence type="ECO:0000313" key="2">
    <source>
        <dbReference type="Proteomes" id="UP000491181"/>
    </source>
</evidence>
<proteinExistence type="predicted"/>
<dbReference type="AlphaFoldDB" id="A0A7J0A7E8"/>
<dbReference type="EMBL" id="BLLS01000184">
    <property type="protein sequence ID" value="GFH88305.1"/>
    <property type="molecule type" value="Genomic_DNA"/>
</dbReference>
<name>A0A7J0A7E8_9BACE</name>
<gene>
    <name evidence="1" type="ORF">IMSAGC001_03747</name>
</gene>
<organism evidence="1 2">
    <name type="scientific">Bacteroides acidifaciens</name>
    <dbReference type="NCBI Taxonomy" id="85831"/>
    <lineage>
        <taxon>Bacteria</taxon>
        <taxon>Pseudomonadati</taxon>
        <taxon>Bacteroidota</taxon>
        <taxon>Bacteroidia</taxon>
        <taxon>Bacteroidales</taxon>
        <taxon>Bacteroidaceae</taxon>
        <taxon>Bacteroides</taxon>
    </lineage>
</organism>
<evidence type="ECO:0000313" key="1">
    <source>
        <dbReference type="EMBL" id="GFH88305.1"/>
    </source>
</evidence>
<reference evidence="1 2" key="1">
    <citation type="journal article" date="2020" name="Microbiome">
        <title>Single-cell genomics of uncultured bacteria reveals dietary fiber responders in the mouse gut microbiota.</title>
        <authorList>
            <person name="Chijiiwa R."/>
            <person name="Hosokawa M."/>
            <person name="Kogawa M."/>
            <person name="Nishikawa Y."/>
            <person name="Ide K."/>
            <person name="Sakanashi C."/>
            <person name="Takahashi K."/>
            <person name="Takeyama H."/>
        </authorList>
    </citation>
    <scope>NUCLEOTIDE SEQUENCE [LARGE SCALE GENOMIC DNA]</scope>
    <source>
        <strain evidence="1">IMSAGC_001</strain>
    </source>
</reference>
<dbReference type="Proteomes" id="UP000491181">
    <property type="component" value="Unassembled WGS sequence"/>
</dbReference>